<comment type="caution">
    <text evidence="2">The sequence shown here is derived from an EMBL/GenBank/DDBJ whole genome shotgun (WGS) entry which is preliminary data.</text>
</comment>
<feature type="transmembrane region" description="Helical" evidence="1">
    <location>
        <begin position="51"/>
        <end position="70"/>
    </location>
</feature>
<keyword evidence="3" id="KW-1185">Reference proteome</keyword>
<reference evidence="2 3" key="1">
    <citation type="submission" date="2019-12" db="EMBL/GenBank/DDBJ databases">
        <title>Comparative genomics gives insights into the taxonomy of the Azoarcus-Aromatoleum group and reveals separate origins of nif in the plant-associated Azoarcus and non-plant-associated Aromatoleum sub-groups.</title>
        <authorList>
            <person name="Lafos M."/>
            <person name="Maluk M."/>
            <person name="Batista M."/>
            <person name="Junghare M."/>
            <person name="Carmona M."/>
            <person name="Faoro H."/>
            <person name="Cruz L.M."/>
            <person name="Battistoni F."/>
            <person name="De Souza E."/>
            <person name="Pedrosa F."/>
            <person name="Chen W.-M."/>
            <person name="Poole P.S."/>
            <person name="Dixon R.A."/>
            <person name="James E.K."/>
        </authorList>
    </citation>
    <scope>NUCLEOTIDE SEQUENCE [LARGE SCALE GENOMIC DNA]</scope>
    <source>
        <strain evidence="2 3">ToN1</strain>
    </source>
</reference>
<evidence type="ECO:0000313" key="3">
    <source>
        <dbReference type="Proteomes" id="UP000652074"/>
    </source>
</evidence>
<gene>
    <name evidence="2" type="ORF">GPA26_15745</name>
</gene>
<keyword evidence="1" id="KW-0812">Transmembrane</keyword>
<evidence type="ECO:0000313" key="2">
    <source>
        <dbReference type="EMBL" id="NMF89920.1"/>
    </source>
</evidence>
<proteinExistence type="predicted"/>
<organism evidence="2 3">
    <name type="scientific">Aromatoleum petrolei</name>
    <dbReference type="NCBI Taxonomy" id="76116"/>
    <lineage>
        <taxon>Bacteria</taxon>
        <taxon>Pseudomonadati</taxon>
        <taxon>Pseudomonadota</taxon>
        <taxon>Betaproteobacteria</taxon>
        <taxon>Rhodocyclales</taxon>
        <taxon>Rhodocyclaceae</taxon>
        <taxon>Aromatoleum</taxon>
    </lineage>
</organism>
<evidence type="ECO:0008006" key="4">
    <source>
        <dbReference type="Google" id="ProtNLM"/>
    </source>
</evidence>
<dbReference type="RefSeq" id="WP_169207276.1">
    <property type="nucleotide sequence ID" value="NZ_CP059560.1"/>
</dbReference>
<keyword evidence="1" id="KW-0472">Membrane</keyword>
<dbReference type="EMBL" id="WTVR01000031">
    <property type="protein sequence ID" value="NMF89920.1"/>
    <property type="molecule type" value="Genomic_DNA"/>
</dbReference>
<name>A0ABX1MRT4_9RHOO</name>
<evidence type="ECO:0000256" key="1">
    <source>
        <dbReference type="SAM" id="Phobius"/>
    </source>
</evidence>
<dbReference type="InterPro" id="IPR011846">
    <property type="entry name" value="Cyd_oper_YbgE"/>
</dbReference>
<keyword evidence="1" id="KW-1133">Transmembrane helix</keyword>
<dbReference type="Pfam" id="PF09600">
    <property type="entry name" value="Cyd_oper_YbgE"/>
    <property type="match status" value="1"/>
</dbReference>
<dbReference type="Proteomes" id="UP000652074">
    <property type="component" value="Unassembled WGS sequence"/>
</dbReference>
<sequence length="100" mass="10288">MSASGHGDRSAKQAVHSGMNFPALLAAILIMLFITAWPGALTTAKGTADHWAAAALFWAMSAGFVSGVGFTPRAAAWRLLFSAPACLAGIALAAALLLRY</sequence>
<accession>A0ABX1MRT4</accession>
<feature type="transmembrane region" description="Helical" evidence="1">
    <location>
        <begin position="77"/>
        <end position="98"/>
    </location>
</feature>
<protein>
    <recommendedName>
        <fullName evidence="4">Cyd operon protein YbgE</fullName>
    </recommendedName>
</protein>
<feature type="transmembrane region" description="Helical" evidence="1">
    <location>
        <begin position="21"/>
        <end position="39"/>
    </location>
</feature>